<feature type="region of interest" description="Disordered" evidence="1">
    <location>
        <begin position="1"/>
        <end position="39"/>
    </location>
</feature>
<reference evidence="2 3" key="1">
    <citation type="submission" date="2021-08" db="EMBL/GenBank/DDBJ databases">
        <authorList>
            <person name="Peeters C."/>
        </authorList>
    </citation>
    <scope>NUCLEOTIDE SEQUENCE [LARGE SCALE GENOMIC DNA]</scope>
    <source>
        <strain evidence="2 3">LMG 21510</strain>
    </source>
</reference>
<evidence type="ECO:0000256" key="1">
    <source>
        <dbReference type="SAM" id="MobiDB-lite"/>
    </source>
</evidence>
<gene>
    <name evidence="2" type="ORF">LMG21510_04343</name>
</gene>
<accession>A0ABN7ZB69</accession>
<evidence type="ECO:0000313" key="3">
    <source>
        <dbReference type="Proteomes" id="UP000721236"/>
    </source>
</evidence>
<dbReference type="Proteomes" id="UP000721236">
    <property type="component" value="Unassembled WGS sequence"/>
</dbReference>
<name>A0ABN7ZB69_9BURK</name>
<protein>
    <submittedName>
        <fullName evidence="2">Uncharacterized protein</fullName>
    </submittedName>
</protein>
<keyword evidence="3" id="KW-1185">Reference proteome</keyword>
<comment type="caution">
    <text evidence="2">The sequence shown here is derived from an EMBL/GenBank/DDBJ whole genome shotgun (WGS) entry which is preliminary data.</text>
</comment>
<dbReference type="EMBL" id="CAJZAH010000006">
    <property type="protein sequence ID" value="CAG9181576.1"/>
    <property type="molecule type" value="Genomic_DNA"/>
</dbReference>
<sequence>MKKTDLEKNKGLKLTNSMKQASTRFGKDAGAATLDRREQRKLDQQMGLVPFACKLNGDLVKRLQAQAANHPGGMTGLLQEALERGLPAQEQAG</sequence>
<feature type="compositionally biased region" description="Basic and acidic residues" evidence="1">
    <location>
        <begin position="1"/>
        <end position="10"/>
    </location>
</feature>
<proteinExistence type="predicted"/>
<feature type="compositionally biased region" description="Polar residues" evidence="1">
    <location>
        <begin position="14"/>
        <end position="23"/>
    </location>
</feature>
<organism evidence="2 3">
    <name type="scientific">Cupriavidus respiraculi</name>
    <dbReference type="NCBI Taxonomy" id="195930"/>
    <lineage>
        <taxon>Bacteria</taxon>
        <taxon>Pseudomonadati</taxon>
        <taxon>Pseudomonadota</taxon>
        <taxon>Betaproteobacteria</taxon>
        <taxon>Burkholderiales</taxon>
        <taxon>Burkholderiaceae</taxon>
        <taxon>Cupriavidus</taxon>
    </lineage>
</organism>
<evidence type="ECO:0000313" key="2">
    <source>
        <dbReference type="EMBL" id="CAG9181576.1"/>
    </source>
</evidence>